<reference evidence="3" key="1">
    <citation type="submission" date="2017-05" db="EMBL/GenBank/DDBJ databases">
        <authorList>
            <person name="Rodrigo-Torres L."/>
            <person name="Arahal R. D."/>
            <person name="Lucena T."/>
        </authorList>
    </citation>
    <scope>NUCLEOTIDE SEQUENCE [LARGE SCALE GENOMIC DNA]</scope>
    <source>
        <strain evidence="3">CECT 8489</strain>
    </source>
</reference>
<sequence>MTDKKLYRDSPTVIVLTLVLAALLVSALSVAAYWFILFMLPVVIVLIWLIYQFARFLVSTGRFRRLPFKAAILMALLFTPVAGYAPFALSLLEMRVRASMVGYPLALMELPNSFEEHSVLTIRVDPFGSSSAGPAVIYNVQDRDGKTSEISVDMVPYSPYFVFASAFWYLGTGRQRGNSQCS</sequence>
<evidence type="ECO:0000313" key="3">
    <source>
        <dbReference type="Proteomes" id="UP000201838"/>
    </source>
</evidence>
<evidence type="ECO:0000313" key="2">
    <source>
        <dbReference type="EMBL" id="SMX24489.1"/>
    </source>
</evidence>
<keyword evidence="3" id="KW-1185">Reference proteome</keyword>
<keyword evidence="1" id="KW-1133">Transmembrane helix</keyword>
<organism evidence="2 3">
    <name type="scientific">Boseongicola aestuarii</name>
    <dbReference type="NCBI Taxonomy" id="1470561"/>
    <lineage>
        <taxon>Bacteria</taxon>
        <taxon>Pseudomonadati</taxon>
        <taxon>Pseudomonadota</taxon>
        <taxon>Alphaproteobacteria</taxon>
        <taxon>Rhodobacterales</taxon>
        <taxon>Paracoccaceae</taxon>
        <taxon>Boseongicola</taxon>
    </lineage>
</organism>
<dbReference type="RefSeq" id="WP_093974437.1">
    <property type="nucleotide sequence ID" value="NZ_FXXQ01000008.1"/>
</dbReference>
<dbReference type="EMBL" id="FXXQ01000008">
    <property type="protein sequence ID" value="SMX24489.1"/>
    <property type="molecule type" value="Genomic_DNA"/>
</dbReference>
<proteinExistence type="predicted"/>
<dbReference type="AlphaFoldDB" id="A0A238J179"/>
<name>A0A238J179_9RHOB</name>
<protein>
    <submittedName>
        <fullName evidence="2">Uncharacterized protein</fullName>
    </submittedName>
</protein>
<dbReference type="Proteomes" id="UP000201838">
    <property type="component" value="Unassembled WGS sequence"/>
</dbReference>
<keyword evidence="1" id="KW-0812">Transmembrane</keyword>
<feature type="transmembrane region" description="Helical" evidence="1">
    <location>
        <begin position="12"/>
        <end position="32"/>
    </location>
</feature>
<evidence type="ECO:0000256" key="1">
    <source>
        <dbReference type="SAM" id="Phobius"/>
    </source>
</evidence>
<feature type="transmembrane region" description="Helical" evidence="1">
    <location>
        <begin position="70"/>
        <end position="92"/>
    </location>
</feature>
<keyword evidence="1" id="KW-0472">Membrane</keyword>
<gene>
    <name evidence="2" type="ORF">BOA8489_02615</name>
</gene>
<accession>A0A238J179</accession>
<feature type="transmembrane region" description="Helical" evidence="1">
    <location>
        <begin position="38"/>
        <end position="58"/>
    </location>
</feature>